<dbReference type="Pfam" id="PF01928">
    <property type="entry name" value="CYTH"/>
    <property type="match status" value="1"/>
</dbReference>
<sequence>MTTEVELKFLVSNTNVSAKIFELLKTQSLAFTHQHKKLTNCYFDTPELALRQLDMGLRTRIDEGEIEQTIKTAGVVVGGLHQRPEYNVNITQAFPDLTLFPHDIWPVDENISQLQAQLIPLFNTDFSREIWQINYQNSRIELAFDQGTVSSDGRNLDICELELELLSGERDDLFALAKLLFTQLALRAGTKSKAARGYQLFANKDKPVTPISLDIECAAQQTSRYFISGVDFCLQALQQVVANYIATKKLVKLAELVDILSLLRHGFWLFNESLTLECQKLRSEISHFIQLFAWVDNALYLRELMNKTGNYRKKLEYSEQLIEQLKIEKQHFPDSLMVMQLLQSERFNKLQLELLQLIVNGSENENLIKQQANSELLPFAQVKLSDSLRELQQQMTQLTQLDAQSYLAKRQVLHRCLLTGHWFGQLFDEQLRADFRTPWLDMKQGLKELQSLWIIKQQLEKLAKNSEQTNNKVLRWQQGKVENLLTALAHSKELALSLPAYWLS</sequence>
<evidence type="ECO:0000259" key="1">
    <source>
        <dbReference type="PROSITE" id="PS51707"/>
    </source>
</evidence>
<reference evidence="2 3" key="1">
    <citation type="submission" date="2023-03" db="EMBL/GenBank/DDBJ databases">
        <title>Draft genome sequence of Thalassotalea insulae KCTC 62186T.</title>
        <authorList>
            <person name="Sawabe T."/>
        </authorList>
    </citation>
    <scope>NUCLEOTIDE SEQUENCE [LARGE SCALE GENOMIC DNA]</scope>
    <source>
        <strain evidence="2 3">KCTC 62186</strain>
    </source>
</reference>
<accession>A0ABQ6GUI3</accession>
<dbReference type="EMBL" id="BSST01000001">
    <property type="protein sequence ID" value="GLX79557.1"/>
    <property type="molecule type" value="Genomic_DNA"/>
</dbReference>
<dbReference type="InterPro" id="IPR033469">
    <property type="entry name" value="CYTH-like_dom_sf"/>
</dbReference>
<dbReference type="Gene3D" id="2.40.320.10">
    <property type="entry name" value="Hypothetical Protein Pfu-838710-001"/>
    <property type="match status" value="1"/>
</dbReference>
<evidence type="ECO:0000313" key="3">
    <source>
        <dbReference type="Proteomes" id="UP001157186"/>
    </source>
</evidence>
<comment type="caution">
    <text evidence="2">The sequence shown here is derived from an EMBL/GenBank/DDBJ whole genome shotgun (WGS) entry which is preliminary data.</text>
</comment>
<dbReference type="RefSeq" id="WP_284245470.1">
    <property type="nucleotide sequence ID" value="NZ_BSST01000001.1"/>
</dbReference>
<dbReference type="SUPFAM" id="SSF55154">
    <property type="entry name" value="CYTH-like phosphatases"/>
    <property type="match status" value="1"/>
</dbReference>
<dbReference type="SMART" id="SM01118">
    <property type="entry name" value="CYTH"/>
    <property type="match status" value="1"/>
</dbReference>
<dbReference type="CDD" id="cd07756">
    <property type="entry name" value="CYTH-like_Pase_CHAD"/>
    <property type="match status" value="1"/>
</dbReference>
<dbReference type="PANTHER" id="PTHR39569:SF1">
    <property type="entry name" value="INORGANIC TRIPHOSPHATASE"/>
    <property type="match status" value="1"/>
</dbReference>
<dbReference type="Proteomes" id="UP001157186">
    <property type="component" value="Unassembled WGS sequence"/>
</dbReference>
<proteinExistence type="predicted"/>
<keyword evidence="3" id="KW-1185">Reference proteome</keyword>
<evidence type="ECO:0000313" key="2">
    <source>
        <dbReference type="EMBL" id="GLX79557.1"/>
    </source>
</evidence>
<name>A0ABQ6GUI3_9GAMM</name>
<gene>
    <name evidence="2" type="primary">ygiF</name>
    <name evidence="2" type="ORF">tinsulaeT_28970</name>
</gene>
<dbReference type="PROSITE" id="PS51707">
    <property type="entry name" value="CYTH"/>
    <property type="match status" value="1"/>
</dbReference>
<protein>
    <submittedName>
        <fullName evidence="2">Inorganic triphosphatase</fullName>
    </submittedName>
</protein>
<feature type="domain" description="CYTH" evidence="1">
    <location>
        <begin position="2"/>
        <end position="204"/>
    </location>
</feature>
<dbReference type="InterPro" id="IPR039013">
    <property type="entry name" value="YgiF"/>
</dbReference>
<dbReference type="InterPro" id="IPR023577">
    <property type="entry name" value="CYTH_domain"/>
</dbReference>
<dbReference type="PANTHER" id="PTHR39569">
    <property type="entry name" value="INORGANIC TRIPHOSPHATASE"/>
    <property type="match status" value="1"/>
</dbReference>
<organism evidence="2 3">
    <name type="scientific">Thalassotalea insulae</name>
    <dbReference type="NCBI Taxonomy" id="2056778"/>
    <lineage>
        <taxon>Bacteria</taxon>
        <taxon>Pseudomonadati</taxon>
        <taxon>Pseudomonadota</taxon>
        <taxon>Gammaproteobacteria</taxon>
        <taxon>Alteromonadales</taxon>
        <taxon>Colwelliaceae</taxon>
        <taxon>Thalassotalea</taxon>
    </lineage>
</organism>